<dbReference type="AlphaFoldDB" id="W1XT51"/>
<organism evidence="1">
    <name type="scientific">human gut metagenome</name>
    <dbReference type="NCBI Taxonomy" id="408170"/>
    <lineage>
        <taxon>unclassified sequences</taxon>
        <taxon>metagenomes</taxon>
        <taxon>organismal metagenomes</taxon>
    </lineage>
</organism>
<sequence>SAQAAKDATEAELVSLQASYAEVSQKVATSTFCRSTYTTD</sequence>
<proteinExistence type="predicted"/>
<comment type="caution">
    <text evidence="1">The sequence shown here is derived from an EMBL/GenBank/DDBJ whole genome shotgun (WGS) entry which is preliminary data.</text>
</comment>
<feature type="non-terminal residue" evidence="1">
    <location>
        <position position="1"/>
    </location>
</feature>
<reference evidence="1" key="1">
    <citation type="submission" date="2013-12" db="EMBL/GenBank/DDBJ databases">
        <title>A Varibaculum cambriense genome reconstructed from a premature infant gut community with otherwise low bacterial novelty that shifts toward anaerobic metabolism during the third week of life.</title>
        <authorList>
            <person name="Brown C.T."/>
            <person name="Sharon I."/>
            <person name="Thomas B.C."/>
            <person name="Castelle C.J."/>
            <person name="Morowitz M.J."/>
            <person name="Banfield J.F."/>
        </authorList>
    </citation>
    <scope>NUCLEOTIDE SEQUENCE</scope>
</reference>
<accession>W1XT51</accession>
<dbReference type="EMBL" id="AZMM01012273">
    <property type="protein sequence ID" value="ETJ33271.1"/>
    <property type="molecule type" value="Genomic_DNA"/>
</dbReference>
<gene>
    <name evidence="1" type="ORF">Q604_UNBC12273G0001</name>
</gene>
<evidence type="ECO:0000313" key="1">
    <source>
        <dbReference type="EMBL" id="ETJ33271.1"/>
    </source>
</evidence>
<name>W1XT51_9ZZZZ</name>
<protein>
    <submittedName>
        <fullName evidence="1">Uncharacterized protein</fullName>
    </submittedName>
</protein>